<dbReference type="SUPFAM" id="SSF55729">
    <property type="entry name" value="Acyl-CoA N-acyltransferases (Nat)"/>
    <property type="match status" value="1"/>
</dbReference>
<proteinExistence type="predicted"/>
<protein>
    <submittedName>
        <fullName evidence="2">RimJ/RimL family protein N-acetyltransferase</fullName>
    </submittedName>
</protein>
<dbReference type="RefSeq" id="WP_133702138.1">
    <property type="nucleotide sequence ID" value="NZ_SNXS01000004.1"/>
</dbReference>
<keyword evidence="2" id="KW-0808">Transferase</keyword>
<dbReference type="EMBL" id="SNXS01000004">
    <property type="protein sequence ID" value="TDP64324.1"/>
    <property type="molecule type" value="Genomic_DNA"/>
</dbReference>
<gene>
    <name evidence="2" type="ORF">DES47_104614</name>
</gene>
<comment type="caution">
    <text evidence="2">The sequence shown here is derived from an EMBL/GenBank/DDBJ whole genome shotgun (WGS) entry which is preliminary data.</text>
</comment>
<reference evidence="2 3" key="1">
    <citation type="submission" date="2019-03" db="EMBL/GenBank/DDBJ databases">
        <title>Genomic Encyclopedia of Type Strains, Phase IV (KMG-IV): sequencing the most valuable type-strain genomes for metagenomic binning, comparative biology and taxonomic classification.</title>
        <authorList>
            <person name="Goeker M."/>
        </authorList>
    </citation>
    <scope>NUCLEOTIDE SEQUENCE [LARGE SCALE GENOMIC DNA]</scope>
    <source>
        <strain evidence="2 3">DSM 16998</strain>
    </source>
</reference>
<name>A0A4V3CTD2_9BURK</name>
<dbReference type="InterPro" id="IPR016181">
    <property type="entry name" value="Acyl_CoA_acyltransferase"/>
</dbReference>
<evidence type="ECO:0000259" key="1">
    <source>
        <dbReference type="PROSITE" id="PS51186"/>
    </source>
</evidence>
<dbReference type="InParanoid" id="A0A4V3CTD2"/>
<organism evidence="2 3">
    <name type="scientific">Roseateles toxinivorans</name>
    <dbReference type="NCBI Taxonomy" id="270368"/>
    <lineage>
        <taxon>Bacteria</taxon>
        <taxon>Pseudomonadati</taxon>
        <taxon>Pseudomonadota</taxon>
        <taxon>Betaproteobacteria</taxon>
        <taxon>Burkholderiales</taxon>
        <taxon>Sphaerotilaceae</taxon>
        <taxon>Roseateles</taxon>
    </lineage>
</organism>
<dbReference type="Proteomes" id="UP000295361">
    <property type="component" value="Unassembled WGS sequence"/>
</dbReference>
<sequence length="198" mass="22196">MPAIHLHGEFVDLIPLTPEHAALTFAWRQGERAANLNRGAASVEQQAAWIASRPAAEYNFIIALKDGRPVGMVSVSGIDTLHRHCEPGRFLIGDEEAVRGIPAAVEAMKLVYQLVFDSLGLLRVFGTIASDNLLMMKWQKFLGMKEEGRLRRHYFINGHYQDAVLFGMLEDEYRAQALPRMNSLIAAGRPRDKNLNKN</sequence>
<dbReference type="PROSITE" id="PS51186">
    <property type="entry name" value="GNAT"/>
    <property type="match status" value="1"/>
</dbReference>
<dbReference type="AlphaFoldDB" id="A0A4V3CTD2"/>
<accession>A0A4V3CTD2</accession>
<keyword evidence="3" id="KW-1185">Reference proteome</keyword>
<dbReference type="GO" id="GO:0016747">
    <property type="term" value="F:acyltransferase activity, transferring groups other than amino-acyl groups"/>
    <property type="evidence" value="ECO:0007669"/>
    <property type="project" value="InterPro"/>
</dbReference>
<dbReference type="Pfam" id="PF13302">
    <property type="entry name" value="Acetyltransf_3"/>
    <property type="match status" value="1"/>
</dbReference>
<dbReference type="OrthoDB" id="9795206at2"/>
<dbReference type="InterPro" id="IPR000182">
    <property type="entry name" value="GNAT_dom"/>
</dbReference>
<dbReference type="Gene3D" id="3.40.630.30">
    <property type="match status" value="1"/>
</dbReference>
<evidence type="ECO:0000313" key="3">
    <source>
        <dbReference type="Proteomes" id="UP000295361"/>
    </source>
</evidence>
<dbReference type="PANTHER" id="PTHR43415">
    <property type="entry name" value="SPERMIDINE N(1)-ACETYLTRANSFERASE"/>
    <property type="match status" value="1"/>
</dbReference>
<dbReference type="FunCoup" id="A0A4V3CTD2">
    <property type="interactions" value="81"/>
</dbReference>
<feature type="domain" description="N-acetyltransferase" evidence="1">
    <location>
        <begin position="11"/>
        <end position="171"/>
    </location>
</feature>
<dbReference type="PANTHER" id="PTHR43415:SF3">
    <property type="entry name" value="GNAT-FAMILY ACETYLTRANSFERASE"/>
    <property type="match status" value="1"/>
</dbReference>
<evidence type="ECO:0000313" key="2">
    <source>
        <dbReference type="EMBL" id="TDP64324.1"/>
    </source>
</evidence>